<dbReference type="Proteomes" id="UP000828941">
    <property type="component" value="Chromosome 6"/>
</dbReference>
<name>A0ACB9NM51_BAUVA</name>
<accession>A0ACB9NM51</accession>
<proteinExistence type="predicted"/>
<keyword evidence="2" id="KW-1185">Reference proteome</keyword>
<reference evidence="1 2" key="1">
    <citation type="journal article" date="2022" name="DNA Res.">
        <title>Chromosomal-level genome assembly of the orchid tree Bauhinia variegata (Leguminosae; Cercidoideae) supports the allotetraploid origin hypothesis of Bauhinia.</title>
        <authorList>
            <person name="Zhong Y."/>
            <person name="Chen Y."/>
            <person name="Zheng D."/>
            <person name="Pang J."/>
            <person name="Liu Y."/>
            <person name="Luo S."/>
            <person name="Meng S."/>
            <person name="Qian L."/>
            <person name="Wei D."/>
            <person name="Dai S."/>
            <person name="Zhou R."/>
        </authorList>
    </citation>
    <scope>NUCLEOTIDE SEQUENCE [LARGE SCALE GENOMIC DNA]</scope>
    <source>
        <strain evidence="1">BV-YZ2020</strain>
    </source>
</reference>
<organism evidence="1 2">
    <name type="scientific">Bauhinia variegata</name>
    <name type="common">Purple orchid tree</name>
    <name type="synonym">Phanera variegata</name>
    <dbReference type="NCBI Taxonomy" id="167791"/>
    <lineage>
        <taxon>Eukaryota</taxon>
        <taxon>Viridiplantae</taxon>
        <taxon>Streptophyta</taxon>
        <taxon>Embryophyta</taxon>
        <taxon>Tracheophyta</taxon>
        <taxon>Spermatophyta</taxon>
        <taxon>Magnoliopsida</taxon>
        <taxon>eudicotyledons</taxon>
        <taxon>Gunneridae</taxon>
        <taxon>Pentapetalae</taxon>
        <taxon>rosids</taxon>
        <taxon>fabids</taxon>
        <taxon>Fabales</taxon>
        <taxon>Fabaceae</taxon>
        <taxon>Cercidoideae</taxon>
        <taxon>Cercideae</taxon>
        <taxon>Bauhiniinae</taxon>
        <taxon>Bauhinia</taxon>
    </lineage>
</organism>
<evidence type="ECO:0000313" key="2">
    <source>
        <dbReference type="Proteomes" id="UP000828941"/>
    </source>
</evidence>
<dbReference type="EMBL" id="CM039431">
    <property type="protein sequence ID" value="KAI4337046.1"/>
    <property type="molecule type" value="Genomic_DNA"/>
</dbReference>
<evidence type="ECO:0000313" key="1">
    <source>
        <dbReference type="EMBL" id="KAI4337046.1"/>
    </source>
</evidence>
<comment type="caution">
    <text evidence="1">The sequence shown here is derived from an EMBL/GenBank/DDBJ whole genome shotgun (WGS) entry which is preliminary data.</text>
</comment>
<sequence length="376" mass="43198">MKTTSTDNLSIFFANSPSNPSAMDPRIWSRLPVELLEHILSLLPLKTFWNLRSTCKRFRYLVFSPSFISKYSSSSLPFSSFLLLAHPQCHRYFPLYDSNLGTWRSTSLPLSDLHHCWAPSALLSSSGGLFCLSDFTSSSSSFLIVCNLLAKSSRKIEFPTYSFRVDHLTLVSTAIGYKIFVLCSESAYVYDSILLSWRRFDGFDPILSENDHQEGAFHYGGLYFTTPEPFSVVRFDLESGKWERPNAVLPSQVTFVRLASDGEGKLYLVGGVGNNGISRSMKLWEMGESENWVEVASLPEMMCRKFMSVCYHNYEHVYCFWHLGMICICCYTWPEILYYKVSRKTWHWLPRSPALPEKCSCAFRWFSFVPNLYSPV</sequence>
<gene>
    <name evidence="1" type="ORF">L6164_015504</name>
</gene>
<protein>
    <submittedName>
        <fullName evidence="1">Uncharacterized protein</fullName>
    </submittedName>
</protein>